<proteinExistence type="predicted"/>
<gene>
    <name evidence="1" type="ORF">g.2233</name>
</gene>
<protein>
    <submittedName>
        <fullName evidence="1">Uncharacterized protein</fullName>
    </submittedName>
</protein>
<name>A0A1B6MKG6_9HEMI</name>
<feature type="non-terminal residue" evidence="1">
    <location>
        <position position="114"/>
    </location>
</feature>
<sequence>DGSAYDVKKRELLKDNFEIVRDHKPELSDVAVVGTKVTIFAEPTNSVGLVVTDSSVSELSNISDPFECNFIHLENKIPISVIIDSEKCNENSTHWIILFDDCRVNENYKKNVIF</sequence>
<evidence type="ECO:0000313" key="1">
    <source>
        <dbReference type="EMBL" id="JAT36477.1"/>
    </source>
</evidence>
<feature type="non-terminal residue" evidence="1">
    <location>
        <position position="1"/>
    </location>
</feature>
<dbReference type="AlphaFoldDB" id="A0A1B6MKG6"/>
<organism evidence="1">
    <name type="scientific">Graphocephala atropunctata</name>
    <dbReference type="NCBI Taxonomy" id="36148"/>
    <lineage>
        <taxon>Eukaryota</taxon>
        <taxon>Metazoa</taxon>
        <taxon>Ecdysozoa</taxon>
        <taxon>Arthropoda</taxon>
        <taxon>Hexapoda</taxon>
        <taxon>Insecta</taxon>
        <taxon>Pterygota</taxon>
        <taxon>Neoptera</taxon>
        <taxon>Paraneoptera</taxon>
        <taxon>Hemiptera</taxon>
        <taxon>Auchenorrhyncha</taxon>
        <taxon>Membracoidea</taxon>
        <taxon>Cicadellidae</taxon>
        <taxon>Cicadellinae</taxon>
        <taxon>Cicadellini</taxon>
        <taxon>Graphocephala</taxon>
    </lineage>
</organism>
<accession>A0A1B6MKG6</accession>
<dbReference type="EMBL" id="GEBQ01003500">
    <property type="protein sequence ID" value="JAT36477.1"/>
    <property type="molecule type" value="Transcribed_RNA"/>
</dbReference>
<reference evidence="1" key="1">
    <citation type="submission" date="2015-11" db="EMBL/GenBank/DDBJ databases">
        <title>De novo transcriptome assembly of four potential Pierce s Disease insect vectors from Arizona vineyards.</title>
        <authorList>
            <person name="Tassone E.E."/>
        </authorList>
    </citation>
    <scope>NUCLEOTIDE SEQUENCE</scope>
</reference>